<evidence type="ECO:0000313" key="4">
    <source>
        <dbReference type="Proteomes" id="UP001602370"/>
    </source>
</evidence>
<proteinExistence type="predicted"/>
<accession>A0ABW6XTY4</accession>
<name>A0ABW6XTY4_9ACTN</name>
<dbReference type="Proteomes" id="UP001602370">
    <property type="component" value="Unassembled WGS sequence"/>
</dbReference>
<sequence length="146" mass="14983">MSENPAIDPDGFSEVAEATEATGGTSGGDDRSDADDDGRTQGAVGCLLAVAGVAVAGVFALPRAAYSIDGGFEAHARDWSVILVELPLILLAGLLVPPMTWAAATRWLRPWAAFLVCAAVVALGIWGVAAVWHPRQGPDPGYGPGM</sequence>
<dbReference type="RefSeq" id="WP_245234387.1">
    <property type="nucleotide sequence ID" value="NZ_JBIBDZ010000006.1"/>
</dbReference>
<feature type="transmembrane region" description="Helical" evidence="2">
    <location>
        <begin position="82"/>
        <end position="104"/>
    </location>
</feature>
<protein>
    <submittedName>
        <fullName evidence="3">Uncharacterized protein</fullName>
    </submittedName>
</protein>
<gene>
    <name evidence="3" type="ORF">ACFY8C_21800</name>
</gene>
<evidence type="ECO:0000256" key="2">
    <source>
        <dbReference type="SAM" id="Phobius"/>
    </source>
</evidence>
<feature type="transmembrane region" description="Helical" evidence="2">
    <location>
        <begin position="42"/>
        <end position="61"/>
    </location>
</feature>
<keyword evidence="2" id="KW-0472">Membrane</keyword>
<feature type="transmembrane region" description="Helical" evidence="2">
    <location>
        <begin position="110"/>
        <end position="132"/>
    </location>
</feature>
<keyword evidence="2" id="KW-0812">Transmembrane</keyword>
<feature type="compositionally biased region" description="Low complexity" evidence="1">
    <location>
        <begin position="13"/>
        <end position="23"/>
    </location>
</feature>
<comment type="caution">
    <text evidence="3">The sequence shown here is derived from an EMBL/GenBank/DDBJ whole genome shotgun (WGS) entry which is preliminary data.</text>
</comment>
<reference evidence="3 4" key="1">
    <citation type="submission" date="2024-10" db="EMBL/GenBank/DDBJ databases">
        <title>The Natural Products Discovery Center: Release of the First 8490 Sequenced Strains for Exploring Actinobacteria Biosynthetic Diversity.</title>
        <authorList>
            <person name="Kalkreuter E."/>
            <person name="Kautsar S.A."/>
            <person name="Yang D."/>
            <person name="Bader C.D."/>
            <person name="Teijaro C.N."/>
            <person name="Fluegel L."/>
            <person name="Davis C.M."/>
            <person name="Simpson J.R."/>
            <person name="Lauterbach L."/>
            <person name="Steele A.D."/>
            <person name="Gui C."/>
            <person name="Meng S."/>
            <person name="Li G."/>
            <person name="Viehrig K."/>
            <person name="Ye F."/>
            <person name="Su P."/>
            <person name="Kiefer A.F."/>
            <person name="Nichols A."/>
            <person name="Cepeda A.J."/>
            <person name="Yan W."/>
            <person name="Fan B."/>
            <person name="Jiang Y."/>
            <person name="Adhikari A."/>
            <person name="Zheng C.-J."/>
            <person name="Schuster L."/>
            <person name="Cowan T.M."/>
            <person name="Smanski M.J."/>
            <person name="Chevrette M.G."/>
            <person name="De Carvalho L.P.S."/>
            <person name="Shen B."/>
        </authorList>
    </citation>
    <scope>NUCLEOTIDE SEQUENCE [LARGE SCALE GENOMIC DNA]</scope>
    <source>
        <strain evidence="3 4">NPDC012605</strain>
    </source>
</reference>
<evidence type="ECO:0000313" key="3">
    <source>
        <dbReference type="EMBL" id="MFF5920950.1"/>
    </source>
</evidence>
<keyword evidence="4" id="KW-1185">Reference proteome</keyword>
<dbReference type="EMBL" id="JBIBDZ010000006">
    <property type="protein sequence ID" value="MFF5920950.1"/>
    <property type="molecule type" value="Genomic_DNA"/>
</dbReference>
<evidence type="ECO:0000256" key="1">
    <source>
        <dbReference type="SAM" id="MobiDB-lite"/>
    </source>
</evidence>
<feature type="region of interest" description="Disordered" evidence="1">
    <location>
        <begin position="1"/>
        <end position="36"/>
    </location>
</feature>
<keyword evidence="2" id="KW-1133">Transmembrane helix</keyword>
<organism evidence="3 4">
    <name type="scientific">Streptomyces flavochromogenes</name>
    <dbReference type="NCBI Taxonomy" id="68199"/>
    <lineage>
        <taxon>Bacteria</taxon>
        <taxon>Bacillati</taxon>
        <taxon>Actinomycetota</taxon>
        <taxon>Actinomycetes</taxon>
        <taxon>Kitasatosporales</taxon>
        <taxon>Streptomycetaceae</taxon>
        <taxon>Streptomyces</taxon>
    </lineage>
</organism>